<sequence>MKKFILGIVVTLSLTGCATIISGSKQEMQFNSTPNNATVFIDGKEMGKTPFTTKLTRKDTHTVQIKLEGYKPYSVELKKQFNEWYIGNILFGGIIGLVIDPITGALYRLTPKDINAELANGFAFNKTKDGVLIAVDLKPDTSWTKIGQLEKSID</sequence>
<comment type="caution">
    <text evidence="3">The sequence shown here is derived from an EMBL/GenBank/DDBJ whole genome shotgun (WGS) entry which is preliminary data.</text>
</comment>
<evidence type="ECO:0000313" key="3">
    <source>
        <dbReference type="EMBL" id="MCJ0741573.1"/>
    </source>
</evidence>
<keyword evidence="4" id="KW-1185">Reference proteome</keyword>
<name>A0ABS9ZSU7_9SPHI</name>
<accession>A0ABS9ZSU7</accession>
<evidence type="ECO:0000256" key="1">
    <source>
        <dbReference type="SAM" id="SignalP"/>
    </source>
</evidence>
<dbReference type="InterPro" id="IPR013229">
    <property type="entry name" value="PEGA"/>
</dbReference>
<feature type="chain" id="PRO_5045051486" evidence="1">
    <location>
        <begin position="19"/>
        <end position="154"/>
    </location>
</feature>
<proteinExistence type="predicted"/>
<dbReference type="RefSeq" id="WP_243358804.1">
    <property type="nucleotide sequence ID" value="NZ_JALGBH010000001.1"/>
</dbReference>
<evidence type="ECO:0000259" key="2">
    <source>
        <dbReference type="Pfam" id="PF08308"/>
    </source>
</evidence>
<protein>
    <submittedName>
        <fullName evidence="3">PEGA domain-containing protein</fullName>
    </submittedName>
</protein>
<feature type="domain" description="PEGA" evidence="2">
    <location>
        <begin position="31"/>
        <end position="76"/>
    </location>
</feature>
<feature type="signal peptide" evidence="1">
    <location>
        <begin position="1"/>
        <end position="18"/>
    </location>
</feature>
<evidence type="ECO:0000313" key="4">
    <source>
        <dbReference type="Proteomes" id="UP001165460"/>
    </source>
</evidence>
<reference evidence="3" key="1">
    <citation type="submission" date="2022-03" db="EMBL/GenBank/DDBJ databases">
        <authorList>
            <person name="Woo C.Y."/>
        </authorList>
    </citation>
    <scope>NUCLEOTIDE SEQUENCE</scope>
    <source>
        <strain evidence="3">CYS-01</strain>
    </source>
</reference>
<keyword evidence="1" id="KW-0732">Signal</keyword>
<organism evidence="3 4">
    <name type="scientific">Pedobacter montanisoli</name>
    <dbReference type="NCBI Taxonomy" id="2923277"/>
    <lineage>
        <taxon>Bacteria</taxon>
        <taxon>Pseudomonadati</taxon>
        <taxon>Bacteroidota</taxon>
        <taxon>Sphingobacteriia</taxon>
        <taxon>Sphingobacteriales</taxon>
        <taxon>Sphingobacteriaceae</taxon>
        <taxon>Pedobacter</taxon>
    </lineage>
</organism>
<dbReference type="PROSITE" id="PS51257">
    <property type="entry name" value="PROKAR_LIPOPROTEIN"/>
    <property type="match status" value="1"/>
</dbReference>
<dbReference type="EMBL" id="JALGBH010000001">
    <property type="protein sequence ID" value="MCJ0741573.1"/>
    <property type="molecule type" value="Genomic_DNA"/>
</dbReference>
<dbReference type="Proteomes" id="UP001165460">
    <property type="component" value="Unassembled WGS sequence"/>
</dbReference>
<gene>
    <name evidence="3" type="ORF">MMF97_02540</name>
</gene>
<dbReference type="Pfam" id="PF08308">
    <property type="entry name" value="PEGA"/>
    <property type="match status" value="1"/>
</dbReference>